<dbReference type="EMBL" id="GBHO01018077">
    <property type="protein sequence ID" value="JAG25527.1"/>
    <property type="molecule type" value="Transcribed_RNA"/>
</dbReference>
<protein>
    <submittedName>
        <fullName evidence="16">Protein retinal degeneration B</fullName>
    </submittedName>
</protein>
<dbReference type="GO" id="GO:0008525">
    <property type="term" value="F:phosphatidylcholine transporter activity"/>
    <property type="evidence" value="ECO:0007669"/>
    <property type="project" value="TreeGrafter"/>
</dbReference>
<dbReference type="EMBL" id="GBHO01018076">
    <property type="protein sequence ID" value="JAG25528.1"/>
    <property type="molecule type" value="Transcribed_RNA"/>
</dbReference>
<reference evidence="16" key="2">
    <citation type="submission" date="2014-07" db="EMBL/GenBank/DDBJ databases">
        <authorList>
            <person name="Hull J."/>
        </authorList>
    </citation>
    <scope>NUCLEOTIDE SEQUENCE</scope>
</reference>
<evidence type="ECO:0000313" key="6">
    <source>
        <dbReference type="EMBL" id="JAG25528.1"/>
    </source>
</evidence>
<dbReference type="EMBL" id="GBHO01014594">
    <property type="protein sequence ID" value="JAG29010.1"/>
    <property type="molecule type" value="Transcribed_RNA"/>
</dbReference>
<dbReference type="PANTHER" id="PTHR10658:SF11">
    <property type="entry name" value="VIBRATOR, ISOFORM B"/>
    <property type="match status" value="1"/>
</dbReference>
<sequence>FEEYGIYSKYNYTFKVPQGSWIQQFFSREKLVHMYSETWDEYPRITCRYTLPSLPFIKIQSYFEHIDNDVGTRKNVFRLPSHILQKREVICLDIADTLHLGSNSILERYVDPKEYVSQKKQRGPLKDDWITNSSNRGGVKEGGTPYSCVYILVYIQASLPVIPKYILVQCEEYICQIITEIMLTIHRLAYVTMDEWIDTDTIGSILQSTIDTNQTKKLAPYTLDI</sequence>
<dbReference type="EMBL" id="GBHO01014596">
    <property type="protein sequence ID" value="JAG29008.1"/>
    <property type="molecule type" value="Transcribed_RNA"/>
</dbReference>
<name>A0A0A9Y7F4_LYGHE</name>
<evidence type="ECO:0000313" key="8">
    <source>
        <dbReference type="EMBL" id="JAG25530.1"/>
    </source>
</evidence>
<dbReference type="EMBL" id="GBHO01014592">
    <property type="protein sequence ID" value="JAG29012.1"/>
    <property type="molecule type" value="Transcribed_RNA"/>
</dbReference>
<evidence type="ECO:0000313" key="16">
    <source>
        <dbReference type="EMBL" id="JAG29012.1"/>
    </source>
</evidence>
<accession>A0A0A9Y7F4</accession>
<dbReference type="InterPro" id="IPR001666">
    <property type="entry name" value="PI_transfer"/>
</dbReference>
<dbReference type="EMBL" id="GBHO01014591">
    <property type="protein sequence ID" value="JAG29013.1"/>
    <property type="molecule type" value="Transcribed_RNA"/>
</dbReference>
<dbReference type="InterPro" id="IPR023393">
    <property type="entry name" value="START-like_dom_sf"/>
</dbReference>
<gene>
    <name evidence="16" type="primary">rdgB_16</name>
    <name evidence="5" type="synonym">rdgB_0</name>
    <name evidence="10" type="synonym">rdgB_1</name>
    <name evidence="14" type="synonym">rdgB_10</name>
    <name evidence="6" type="synonym">rdgB_13</name>
    <name evidence="7" type="synonym">rdgB_14</name>
    <name evidence="8" type="synonym">rdgB_15</name>
    <name evidence="13" type="synonym">rdgB_17</name>
    <name evidence="9" type="synonym">rdgB_2</name>
    <name evidence="15" type="synonym">rdgB_3</name>
    <name evidence="17" type="synonym">rdgB_4</name>
    <name evidence="2" type="synonym">rdgB_5</name>
    <name evidence="4" type="synonym">rdgB_6</name>
    <name evidence="3" type="synonym">rdgB_7</name>
    <name evidence="12" type="synonym">rdgB_8</name>
    <name evidence="11" type="synonym">rdgB_9</name>
    <name evidence="4" type="ORF">CM83_22240</name>
    <name evidence="3" type="ORF">CM83_22244</name>
    <name evidence="2" type="ORF">CM83_22249</name>
    <name evidence="8" type="ORF">CM83_22252</name>
    <name evidence="7" type="ORF">CM83_22255</name>
    <name evidence="6" type="ORF">CM83_22258</name>
    <name evidence="5" type="ORF">CM83_22262</name>
    <name evidence="10" type="ORF">CM83_22265</name>
    <name evidence="9" type="ORF">CM83_22268</name>
    <name evidence="12" type="ORF">CM83_22271</name>
    <name evidence="11" type="ORF">CM83_22275</name>
    <name evidence="14" type="ORF">CM83_22279</name>
    <name evidence="13" type="ORF">CM83_22284</name>
    <name evidence="16" type="ORF">CM83_22289</name>
    <name evidence="15" type="ORF">CM83_22292</name>
    <name evidence="17" type="ORF">CM83_22297</name>
</gene>
<evidence type="ECO:0000313" key="13">
    <source>
        <dbReference type="EMBL" id="JAG29009.1"/>
    </source>
</evidence>
<evidence type="ECO:0000313" key="15">
    <source>
        <dbReference type="EMBL" id="JAG29011.1"/>
    </source>
</evidence>
<dbReference type="Pfam" id="PF02121">
    <property type="entry name" value="IP_trans"/>
    <property type="match status" value="1"/>
</dbReference>
<evidence type="ECO:0000313" key="5">
    <source>
        <dbReference type="EMBL" id="JAG25527.1"/>
    </source>
</evidence>
<dbReference type="EMBL" id="GBHO01018071">
    <property type="protein sequence ID" value="JAG25533.1"/>
    <property type="molecule type" value="Transcribed_RNA"/>
</dbReference>
<organism evidence="16">
    <name type="scientific">Lygus hesperus</name>
    <name type="common">Western plant bug</name>
    <dbReference type="NCBI Taxonomy" id="30085"/>
    <lineage>
        <taxon>Eukaryota</taxon>
        <taxon>Metazoa</taxon>
        <taxon>Ecdysozoa</taxon>
        <taxon>Arthropoda</taxon>
        <taxon>Hexapoda</taxon>
        <taxon>Insecta</taxon>
        <taxon>Pterygota</taxon>
        <taxon>Neoptera</taxon>
        <taxon>Paraneoptera</taxon>
        <taxon>Hemiptera</taxon>
        <taxon>Heteroptera</taxon>
        <taxon>Panheteroptera</taxon>
        <taxon>Cimicomorpha</taxon>
        <taxon>Miridae</taxon>
        <taxon>Mirini</taxon>
        <taxon>Lygus</taxon>
    </lineage>
</organism>
<evidence type="ECO:0000313" key="3">
    <source>
        <dbReference type="EMBL" id="JAG25525.1"/>
    </source>
</evidence>
<dbReference type="EMBL" id="GBHO01014597">
    <property type="protein sequence ID" value="JAG29007.1"/>
    <property type="molecule type" value="Transcribed_RNA"/>
</dbReference>
<dbReference type="AlphaFoldDB" id="A0A0A9Y7F4"/>
<dbReference type="EMBL" id="GBHO01018070">
    <property type="protein sequence ID" value="JAG25534.1"/>
    <property type="molecule type" value="Transcribed_RNA"/>
</dbReference>
<proteinExistence type="predicted"/>
<evidence type="ECO:0000313" key="14">
    <source>
        <dbReference type="EMBL" id="JAG29010.1"/>
    </source>
</evidence>
<feature type="domain" description="Phosphatidylinositol transfer protein N-terminal" evidence="1">
    <location>
        <begin position="7"/>
        <end position="200"/>
    </location>
</feature>
<dbReference type="InterPro" id="IPR055261">
    <property type="entry name" value="PI_transfer_N"/>
</dbReference>
<dbReference type="PANTHER" id="PTHR10658">
    <property type="entry name" value="PHOSPHATIDYLINOSITOL TRANSFER PROTEIN"/>
    <property type="match status" value="1"/>
</dbReference>
<evidence type="ECO:0000313" key="10">
    <source>
        <dbReference type="EMBL" id="JAG25534.1"/>
    </source>
</evidence>
<evidence type="ECO:0000313" key="2">
    <source>
        <dbReference type="EMBL" id="JAG25524.1"/>
    </source>
</evidence>
<evidence type="ECO:0000313" key="17">
    <source>
        <dbReference type="EMBL" id="JAG29013.1"/>
    </source>
</evidence>
<dbReference type="SUPFAM" id="SSF55961">
    <property type="entry name" value="Bet v1-like"/>
    <property type="match status" value="1"/>
</dbReference>
<dbReference type="EMBL" id="GBHO01014593">
    <property type="protein sequence ID" value="JAG29011.1"/>
    <property type="molecule type" value="Transcribed_RNA"/>
</dbReference>
<reference evidence="16" key="1">
    <citation type="journal article" date="2014" name="PLoS ONE">
        <title>Transcriptome-Based Identification of ABC Transporters in the Western Tarnished Plant Bug Lygus hesperus.</title>
        <authorList>
            <person name="Hull J.J."/>
            <person name="Chaney K."/>
            <person name="Geib S.M."/>
            <person name="Fabrick J.A."/>
            <person name="Brent C.S."/>
            <person name="Walsh D."/>
            <person name="Lavine L.C."/>
        </authorList>
    </citation>
    <scope>NUCLEOTIDE SEQUENCE</scope>
</reference>
<dbReference type="GO" id="GO:0035091">
    <property type="term" value="F:phosphatidylinositol binding"/>
    <property type="evidence" value="ECO:0007669"/>
    <property type="project" value="TreeGrafter"/>
</dbReference>
<dbReference type="EMBL" id="GBHO01018080">
    <property type="protein sequence ID" value="JAG25524.1"/>
    <property type="molecule type" value="Transcribed_RNA"/>
</dbReference>
<dbReference type="GO" id="GO:0008526">
    <property type="term" value="F:phosphatidylinositol transfer activity"/>
    <property type="evidence" value="ECO:0007669"/>
    <property type="project" value="TreeGrafter"/>
</dbReference>
<evidence type="ECO:0000259" key="1">
    <source>
        <dbReference type="Pfam" id="PF02121"/>
    </source>
</evidence>
<evidence type="ECO:0000313" key="12">
    <source>
        <dbReference type="EMBL" id="JAG29008.1"/>
    </source>
</evidence>
<dbReference type="GO" id="GO:0005737">
    <property type="term" value="C:cytoplasm"/>
    <property type="evidence" value="ECO:0007669"/>
    <property type="project" value="TreeGrafter"/>
</dbReference>
<dbReference type="EMBL" id="GBHO01018078">
    <property type="protein sequence ID" value="JAG25526.1"/>
    <property type="molecule type" value="Transcribed_RNA"/>
</dbReference>
<evidence type="ECO:0000313" key="4">
    <source>
        <dbReference type="EMBL" id="JAG25526.1"/>
    </source>
</evidence>
<dbReference type="EMBL" id="GBHO01018075">
    <property type="protein sequence ID" value="JAG25529.1"/>
    <property type="molecule type" value="Transcribed_RNA"/>
</dbReference>
<evidence type="ECO:0000313" key="7">
    <source>
        <dbReference type="EMBL" id="JAG25529.1"/>
    </source>
</evidence>
<dbReference type="GO" id="GO:0031210">
    <property type="term" value="F:phosphatidylcholine binding"/>
    <property type="evidence" value="ECO:0007669"/>
    <property type="project" value="TreeGrafter"/>
</dbReference>
<feature type="non-terminal residue" evidence="16">
    <location>
        <position position="1"/>
    </location>
</feature>
<dbReference type="EMBL" id="GBHO01018074">
    <property type="protein sequence ID" value="JAG25530.1"/>
    <property type="molecule type" value="Transcribed_RNA"/>
</dbReference>
<evidence type="ECO:0000313" key="9">
    <source>
        <dbReference type="EMBL" id="JAG25533.1"/>
    </source>
</evidence>
<dbReference type="Gene3D" id="3.30.530.20">
    <property type="match status" value="1"/>
</dbReference>
<dbReference type="EMBL" id="GBHO01018079">
    <property type="protein sequence ID" value="JAG25525.1"/>
    <property type="molecule type" value="Transcribed_RNA"/>
</dbReference>
<dbReference type="EMBL" id="GBHO01014595">
    <property type="protein sequence ID" value="JAG29009.1"/>
    <property type="molecule type" value="Transcribed_RNA"/>
</dbReference>
<evidence type="ECO:0000313" key="11">
    <source>
        <dbReference type="EMBL" id="JAG29007.1"/>
    </source>
</evidence>